<dbReference type="RefSeq" id="WP_126144928.1">
    <property type="nucleotide sequence ID" value="NZ_RXHU01000128.1"/>
</dbReference>
<reference evidence="3 4" key="1">
    <citation type="submission" date="2018-12" db="EMBL/GenBank/DDBJ databases">
        <title>Bacillus ochoae sp. nov., Paenibacillus whitsoniae sp. nov., Paenibacillus spiritus sp. nov. Isolated from the Mars Exploration Rover during spacecraft assembly.</title>
        <authorList>
            <person name="Seuylemezian A."/>
            <person name="Vaishampayan P."/>
        </authorList>
    </citation>
    <scope>NUCLEOTIDE SEQUENCE [LARGE SCALE GENOMIC DNA]</scope>
    <source>
        <strain evidence="3 4">MER 54</strain>
    </source>
</reference>
<accession>A0A3S0AJX4</accession>
<evidence type="ECO:0000313" key="3">
    <source>
        <dbReference type="EMBL" id="RTE02001.1"/>
    </source>
</evidence>
<dbReference type="PANTHER" id="PTHR37810:SF5">
    <property type="entry name" value="IMMUNITY PROTEIN SDPI"/>
    <property type="match status" value="1"/>
</dbReference>
<dbReference type="OrthoDB" id="9808690at2"/>
<keyword evidence="1" id="KW-0472">Membrane</keyword>
<dbReference type="InterPro" id="IPR012867">
    <property type="entry name" value="DUF1648"/>
</dbReference>
<sequence length="212" mass="23489">MKKIKEILLLIISFSPAIWALIVYNQLPDTVASHFGANNEPNGWMSKNGMIIVLVLLGFMPLFLKAVRAIDPKRGNFSKFPVAFEVTRIGVSILLAAAGWGMLLYNLGYHVQMSKIVLVAIGVLFAVMGNFMTQVKPNYTFGIRTPWTLANDEIWRKTHRMGGPLMMLGGVFAFIAAFVTNGTAVIVLIAAMIAMFLVPVLYSYVLYARMPK</sequence>
<feature type="transmembrane region" description="Helical" evidence="1">
    <location>
        <begin position="161"/>
        <end position="179"/>
    </location>
</feature>
<protein>
    <submittedName>
        <fullName evidence="3">DUF1648 domain-containing protein</fullName>
    </submittedName>
</protein>
<dbReference type="Pfam" id="PF07853">
    <property type="entry name" value="DUF1648"/>
    <property type="match status" value="1"/>
</dbReference>
<feature type="transmembrane region" description="Helical" evidence="1">
    <location>
        <begin position="85"/>
        <end position="107"/>
    </location>
</feature>
<gene>
    <name evidence="3" type="ORF">EJQ19_30220</name>
</gene>
<dbReference type="InterPro" id="IPR025962">
    <property type="entry name" value="SdpI/YhfL"/>
</dbReference>
<evidence type="ECO:0000256" key="1">
    <source>
        <dbReference type="SAM" id="Phobius"/>
    </source>
</evidence>
<organism evidence="3 4">
    <name type="scientific">Paenibacillus whitsoniae</name>
    <dbReference type="NCBI Taxonomy" id="2496558"/>
    <lineage>
        <taxon>Bacteria</taxon>
        <taxon>Bacillati</taxon>
        <taxon>Bacillota</taxon>
        <taxon>Bacilli</taxon>
        <taxon>Bacillales</taxon>
        <taxon>Paenibacillaceae</taxon>
        <taxon>Paenibacillus</taxon>
    </lineage>
</organism>
<dbReference type="PIRSF" id="PIRSF038959">
    <property type="entry name" value="SdpI"/>
    <property type="match status" value="1"/>
</dbReference>
<feature type="transmembrane region" description="Helical" evidence="1">
    <location>
        <begin position="185"/>
        <end position="207"/>
    </location>
</feature>
<dbReference type="InterPro" id="IPR026272">
    <property type="entry name" value="SdpI"/>
</dbReference>
<dbReference type="Pfam" id="PF13630">
    <property type="entry name" value="SdpI"/>
    <property type="match status" value="1"/>
</dbReference>
<proteinExistence type="predicted"/>
<comment type="caution">
    <text evidence="3">The sequence shown here is derived from an EMBL/GenBank/DDBJ whole genome shotgun (WGS) entry which is preliminary data.</text>
</comment>
<feature type="transmembrane region" description="Helical" evidence="1">
    <location>
        <begin position="7"/>
        <end position="24"/>
    </location>
</feature>
<name>A0A3S0AJX4_9BACL</name>
<keyword evidence="1" id="KW-0812">Transmembrane</keyword>
<dbReference type="PANTHER" id="PTHR37810">
    <property type="entry name" value="IMMUNITY PROTEIN SDPI"/>
    <property type="match status" value="1"/>
</dbReference>
<feature type="transmembrane region" description="Helical" evidence="1">
    <location>
        <begin position="44"/>
        <end position="64"/>
    </location>
</feature>
<feature type="transmembrane region" description="Helical" evidence="1">
    <location>
        <begin position="113"/>
        <end position="132"/>
    </location>
</feature>
<feature type="domain" description="DUF1648" evidence="2">
    <location>
        <begin position="12"/>
        <end position="57"/>
    </location>
</feature>
<evidence type="ECO:0000259" key="2">
    <source>
        <dbReference type="Pfam" id="PF07853"/>
    </source>
</evidence>
<dbReference type="GO" id="GO:0009636">
    <property type="term" value="P:response to toxic substance"/>
    <property type="evidence" value="ECO:0007669"/>
    <property type="project" value="TreeGrafter"/>
</dbReference>
<dbReference type="EMBL" id="RXHU01000128">
    <property type="protein sequence ID" value="RTE02001.1"/>
    <property type="molecule type" value="Genomic_DNA"/>
</dbReference>
<evidence type="ECO:0000313" key="4">
    <source>
        <dbReference type="Proteomes" id="UP000276128"/>
    </source>
</evidence>
<keyword evidence="1" id="KW-1133">Transmembrane helix</keyword>
<dbReference type="AlphaFoldDB" id="A0A3S0AJX4"/>
<keyword evidence="4" id="KW-1185">Reference proteome</keyword>
<dbReference type="Proteomes" id="UP000276128">
    <property type="component" value="Unassembled WGS sequence"/>
</dbReference>